<reference evidence="2" key="1">
    <citation type="journal article" date="2020" name="Stud. Mycol.">
        <title>101 Dothideomycetes genomes: a test case for predicting lifestyles and emergence of pathogens.</title>
        <authorList>
            <person name="Haridas S."/>
            <person name="Albert R."/>
            <person name="Binder M."/>
            <person name="Bloem J."/>
            <person name="Labutti K."/>
            <person name="Salamov A."/>
            <person name="Andreopoulos B."/>
            <person name="Baker S."/>
            <person name="Barry K."/>
            <person name="Bills G."/>
            <person name="Bluhm B."/>
            <person name="Cannon C."/>
            <person name="Castanera R."/>
            <person name="Culley D."/>
            <person name="Daum C."/>
            <person name="Ezra D."/>
            <person name="Gonzalez J."/>
            <person name="Henrissat B."/>
            <person name="Kuo A."/>
            <person name="Liang C."/>
            <person name="Lipzen A."/>
            <person name="Lutzoni F."/>
            <person name="Magnuson J."/>
            <person name="Mondo S."/>
            <person name="Nolan M."/>
            <person name="Ohm R."/>
            <person name="Pangilinan J."/>
            <person name="Park H.-J."/>
            <person name="Ramirez L."/>
            <person name="Alfaro M."/>
            <person name="Sun H."/>
            <person name="Tritt A."/>
            <person name="Yoshinaga Y."/>
            <person name="Zwiers L.-H."/>
            <person name="Turgeon B."/>
            <person name="Goodwin S."/>
            <person name="Spatafora J."/>
            <person name="Crous P."/>
            <person name="Grigoriev I."/>
        </authorList>
    </citation>
    <scope>NUCLEOTIDE SEQUENCE</scope>
    <source>
        <strain evidence="2">CBS 175.79</strain>
    </source>
</reference>
<feature type="compositionally biased region" description="Polar residues" evidence="1">
    <location>
        <begin position="1"/>
        <end position="16"/>
    </location>
</feature>
<dbReference type="Proteomes" id="UP000799778">
    <property type="component" value="Unassembled WGS sequence"/>
</dbReference>
<evidence type="ECO:0000313" key="2">
    <source>
        <dbReference type="EMBL" id="KAF2020799.1"/>
    </source>
</evidence>
<sequence>MVRATSSTCRGRTAANSDRPGRQRHDRERQRRYLNDLISGRRNLVDRVVAGTEAHGQVDRRNDNNNNTSGEIVHAVTHPGAGPRHRIANEVPAHHQNHQNHQRQVNIVPDVVRQRARELRRDEYIDVPNRVPQPRANSPFNVPDRLLRLLAAPVREVAQDNTREANVASDNNDLLAMLRGRVRPGSPAGGRDVQTTGNRNLNINPNPNPNRDNVNSDTPNPNRAGPIALLNTVVPRNVGARRVGARDAPRPAAPRARAVTEEDRINRLVRNPRLRRLLAGRPVQRKPSRVVDMQLTMNRRGGPGY</sequence>
<dbReference type="EMBL" id="ML978066">
    <property type="protein sequence ID" value="KAF2020799.1"/>
    <property type="molecule type" value="Genomic_DNA"/>
</dbReference>
<evidence type="ECO:0000256" key="1">
    <source>
        <dbReference type="SAM" id="MobiDB-lite"/>
    </source>
</evidence>
<feature type="compositionally biased region" description="Basic and acidic residues" evidence="1">
    <location>
        <begin position="19"/>
        <end position="30"/>
    </location>
</feature>
<feature type="region of interest" description="Disordered" evidence="1">
    <location>
        <begin position="1"/>
        <end position="30"/>
    </location>
</feature>
<proteinExistence type="predicted"/>
<feature type="region of interest" description="Disordered" evidence="1">
    <location>
        <begin position="52"/>
        <end position="86"/>
    </location>
</feature>
<dbReference type="RefSeq" id="XP_033389138.1">
    <property type="nucleotide sequence ID" value="XM_033531479.1"/>
</dbReference>
<dbReference type="GeneID" id="54288876"/>
<protein>
    <submittedName>
        <fullName evidence="2">Uncharacterized protein</fullName>
    </submittedName>
</protein>
<gene>
    <name evidence="2" type="ORF">BU24DRAFT_456834</name>
</gene>
<feature type="region of interest" description="Disordered" evidence="1">
    <location>
        <begin position="182"/>
        <end position="226"/>
    </location>
</feature>
<name>A0A6A5Y665_9PLEO</name>
<keyword evidence="3" id="KW-1185">Reference proteome</keyword>
<evidence type="ECO:0000313" key="3">
    <source>
        <dbReference type="Proteomes" id="UP000799778"/>
    </source>
</evidence>
<feature type="compositionally biased region" description="Low complexity" evidence="1">
    <location>
        <begin position="198"/>
        <end position="215"/>
    </location>
</feature>
<dbReference type="AlphaFoldDB" id="A0A6A5Y665"/>
<accession>A0A6A5Y665</accession>
<organism evidence="2 3">
    <name type="scientific">Aaosphaeria arxii CBS 175.79</name>
    <dbReference type="NCBI Taxonomy" id="1450172"/>
    <lineage>
        <taxon>Eukaryota</taxon>
        <taxon>Fungi</taxon>
        <taxon>Dikarya</taxon>
        <taxon>Ascomycota</taxon>
        <taxon>Pezizomycotina</taxon>
        <taxon>Dothideomycetes</taxon>
        <taxon>Pleosporomycetidae</taxon>
        <taxon>Pleosporales</taxon>
        <taxon>Pleosporales incertae sedis</taxon>
        <taxon>Aaosphaeria</taxon>
    </lineage>
</organism>